<dbReference type="RefSeq" id="WP_070066425.1">
    <property type="nucleotide sequence ID" value="NZ_MJUW02000038.1"/>
</dbReference>
<comment type="similarity">
    <text evidence="1 2">Belongs to the universal stress protein A family.</text>
</comment>
<keyword evidence="5" id="KW-1185">Reference proteome</keyword>
<dbReference type="Gene3D" id="3.40.50.620">
    <property type="entry name" value="HUPs"/>
    <property type="match status" value="1"/>
</dbReference>
<evidence type="ECO:0000313" key="4">
    <source>
        <dbReference type="EMBL" id="OQD46410.1"/>
    </source>
</evidence>
<dbReference type="EMBL" id="MJUW02000038">
    <property type="protein sequence ID" value="OQD46410.1"/>
    <property type="molecule type" value="Genomic_DNA"/>
</dbReference>
<accession>A0A1V6M210</accession>
<dbReference type="PRINTS" id="PR01438">
    <property type="entry name" value="UNVRSLSTRESS"/>
</dbReference>
<comment type="subcellular location">
    <subcellularLocation>
        <location evidence="2">Cytoplasm</location>
    </subcellularLocation>
</comment>
<dbReference type="CDD" id="cd00293">
    <property type="entry name" value="USP-like"/>
    <property type="match status" value="1"/>
</dbReference>
<dbReference type="GO" id="GO:0005737">
    <property type="term" value="C:cytoplasm"/>
    <property type="evidence" value="ECO:0007669"/>
    <property type="project" value="UniProtKB-SubCell"/>
</dbReference>
<name>A0A1V6M210_9BACT</name>
<protein>
    <recommendedName>
        <fullName evidence="2">Universal stress protein</fullName>
    </recommendedName>
</protein>
<proteinExistence type="inferred from homology"/>
<dbReference type="PIRSF" id="PIRSF006276">
    <property type="entry name" value="UspA"/>
    <property type="match status" value="1"/>
</dbReference>
<evidence type="ECO:0000256" key="1">
    <source>
        <dbReference type="ARBA" id="ARBA00008791"/>
    </source>
</evidence>
<evidence type="ECO:0000256" key="2">
    <source>
        <dbReference type="PIRNR" id="PIRNR006276"/>
    </source>
</evidence>
<dbReference type="SUPFAM" id="SSF52402">
    <property type="entry name" value="Adenine nucleotide alpha hydrolases-like"/>
    <property type="match status" value="1"/>
</dbReference>
<dbReference type="InterPro" id="IPR006016">
    <property type="entry name" value="UspA"/>
</dbReference>
<gene>
    <name evidence="4" type="ORF">BIY37_03385</name>
</gene>
<dbReference type="InterPro" id="IPR014729">
    <property type="entry name" value="Rossmann-like_a/b/a_fold"/>
</dbReference>
<feature type="domain" description="UspA" evidence="3">
    <location>
        <begin position="5"/>
        <end position="143"/>
    </location>
</feature>
<evidence type="ECO:0000313" key="5">
    <source>
        <dbReference type="Proteomes" id="UP000242219"/>
    </source>
</evidence>
<reference evidence="4 5" key="1">
    <citation type="journal article" date="2016" name="Genome Announc.">
        <title>Draft Genome Sequence of the Anaerobic Ammonium-Oxidizing Bacterium 'Candidatus Brocadia sp. 40'.</title>
        <authorList>
            <person name="Ali M."/>
            <person name="Haroon M.F."/>
            <person name="Narita Y."/>
            <person name="Zhang L."/>
            <person name="Rangel Shaw D."/>
            <person name="Okabe S."/>
            <person name="Saikaly P.E."/>
        </authorList>
    </citation>
    <scope>NUCLEOTIDE SEQUENCE [LARGE SCALE GENOMIC DNA]</scope>
    <source>
        <strain evidence="4 5">40</strain>
    </source>
</reference>
<dbReference type="PANTHER" id="PTHR46268:SF6">
    <property type="entry name" value="UNIVERSAL STRESS PROTEIN UP12"/>
    <property type="match status" value="1"/>
</dbReference>
<keyword evidence="2" id="KW-0963">Cytoplasm</keyword>
<dbReference type="Proteomes" id="UP000242219">
    <property type="component" value="Unassembled WGS sequence"/>
</dbReference>
<sequence>MITLKKILCPIDHSECSYLALKHAISLALKDEAKLYLMHVIDIRLYDTEIYKFSPYNITEINLDKIREDLIKSLPEGTSDVLEVETIVVKGIPFQEIINAATAIDADLIVIGTHGRTGLSHAVMGSVAEKVVRKAPCPVLTVRIPHSVSRKD</sequence>
<comment type="caution">
    <text evidence="4">The sequence shown here is derived from an EMBL/GenBank/DDBJ whole genome shotgun (WGS) entry which is preliminary data.</text>
</comment>
<dbReference type="InterPro" id="IPR006015">
    <property type="entry name" value="Universal_stress_UspA"/>
</dbReference>
<dbReference type="AlphaFoldDB" id="A0A1V6M210"/>
<evidence type="ECO:0000259" key="3">
    <source>
        <dbReference type="Pfam" id="PF00582"/>
    </source>
</evidence>
<dbReference type="Pfam" id="PF00582">
    <property type="entry name" value="Usp"/>
    <property type="match status" value="1"/>
</dbReference>
<dbReference type="PANTHER" id="PTHR46268">
    <property type="entry name" value="STRESS RESPONSE PROTEIN NHAX"/>
    <property type="match status" value="1"/>
</dbReference>
<organism evidence="4 5">
    <name type="scientific">Candidatus Brocadia sapporoensis</name>
    <dbReference type="NCBI Taxonomy" id="392547"/>
    <lineage>
        <taxon>Bacteria</taxon>
        <taxon>Pseudomonadati</taxon>
        <taxon>Planctomycetota</taxon>
        <taxon>Candidatus Brocadiia</taxon>
        <taxon>Candidatus Brocadiales</taxon>
        <taxon>Candidatus Brocadiaceae</taxon>
        <taxon>Candidatus Brocadia</taxon>
    </lineage>
</organism>